<dbReference type="EMBL" id="QPJD01000002">
    <property type="protein sequence ID" value="RCW51084.1"/>
    <property type="molecule type" value="Genomic_DNA"/>
</dbReference>
<dbReference type="Proteomes" id="UP000252415">
    <property type="component" value="Unassembled WGS sequence"/>
</dbReference>
<dbReference type="AlphaFoldDB" id="A0A368W6F9"/>
<comment type="caution">
    <text evidence="1">The sequence shown here is derived from an EMBL/GenBank/DDBJ whole genome shotgun (WGS) entry which is preliminary data.</text>
</comment>
<keyword evidence="2" id="KW-1185">Reference proteome</keyword>
<proteinExistence type="predicted"/>
<dbReference type="Pfam" id="PF09577">
    <property type="entry name" value="Spore_YpjB"/>
    <property type="match status" value="1"/>
</dbReference>
<dbReference type="RefSeq" id="WP_181873347.1">
    <property type="nucleotide sequence ID" value="NZ_QPJD01000002.1"/>
</dbReference>
<protein>
    <submittedName>
        <fullName evidence="1">Sporulation protein YpjB</fullName>
    </submittedName>
</protein>
<evidence type="ECO:0000313" key="1">
    <source>
        <dbReference type="EMBL" id="RCW51084.1"/>
    </source>
</evidence>
<organism evidence="1 2">
    <name type="scientific">Paenibacillus prosopidis</name>
    <dbReference type="NCBI Taxonomy" id="630520"/>
    <lineage>
        <taxon>Bacteria</taxon>
        <taxon>Bacillati</taxon>
        <taxon>Bacillota</taxon>
        <taxon>Bacilli</taxon>
        <taxon>Bacillales</taxon>
        <taxon>Paenibacillaceae</taxon>
        <taxon>Paenibacillus</taxon>
    </lineage>
</organism>
<reference evidence="1 2" key="1">
    <citation type="submission" date="2018-07" db="EMBL/GenBank/DDBJ databases">
        <title>Genomic Encyclopedia of Type Strains, Phase III (KMG-III): the genomes of soil and plant-associated and newly described type strains.</title>
        <authorList>
            <person name="Whitman W."/>
        </authorList>
    </citation>
    <scope>NUCLEOTIDE SEQUENCE [LARGE SCALE GENOMIC DNA]</scope>
    <source>
        <strain evidence="1 2">CECT 7506</strain>
    </source>
</reference>
<sequence length="289" mass="32080">MKVRFIVPFVICIVMTIGSAGAVWGDSAALSPYISILSTSPYKQLTRLDETANALYEAANTDNRQAGFLHVQQLERMIKGELKGKSGKMEGWAAIEQDARAIEQTIRSSETSSGWLKEAARIRLATDALVRPEHALWLQYESIMLDDLSRVEKAWKRQTGDGAIAARATMNSLQEHAERIEPAISMIYGSMHGAELNERIRYTNQLLETKKSSPLNEVMINHSLKALNTAIVKMFDHSGRAEVMPAVAPLATSNPLSWTFFLGAIISAVLTYSGWRKYKNNPFGVKPLP</sequence>
<name>A0A368W6F9_9BACL</name>
<gene>
    <name evidence="1" type="ORF">DFP97_102278</name>
</gene>
<evidence type="ECO:0000313" key="2">
    <source>
        <dbReference type="Proteomes" id="UP000252415"/>
    </source>
</evidence>
<accession>A0A368W6F9</accession>
<dbReference type="InterPro" id="IPR014231">
    <property type="entry name" value="Spore_YpjB"/>
</dbReference>